<keyword evidence="5 6" id="KW-0808">Transferase</keyword>
<dbReference type="EC" id="2.1.2.11" evidence="3"/>
<dbReference type="Gene3D" id="3.20.20.60">
    <property type="entry name" value="Phosphoenolpyruvate-binding domains"/>
    <property type="match status" value="1"/>
</dbReference>
<dbReference type="PANTHER" id="PTHR20881">
    <property type="entry name" value="3-METHYL-2-OXOBUTANOATE HYDROXYMETHYLTRANSFERASE"/>
    <property type="match status" value="1"/>
</dbReference>
<evidence type="ECO:0000256" key="2">
    <source>
        <dbReference type="ARBA" id="ARBA00011424"/>
    </source>
</evidence>
<dbReference type="SUPFAM" id="SSF51621">
    <property type="entry name" value="Phosphoenolpyruvate/pyruvate domain"/>
    <property type="match status" value="1"/>
</dbReference>
<dbReference type="InterPro" id="IPR015813">
    <property type="entry name" value="Pyrv/PenolPyrv_kinase-like_dom"/>
</dbReference>
<dbReference type="RefSeq" id="WP_406644904.1">
    <property type="nucleotide sequence ID" value="NZ_CP123584.1"/>
</dbReference>
<protein>
    <recommendedName>
        <fullName evidence="3">3-methyl-2-oxobutanoate hydroxymethyltransferase</fullName>
        <ecNumber evidence="3">2.1.2.11</ecNumber>
    </recommendedName>
</protein>
<sequence length="274" mass="30710">MKNIYTFGRRPAQRNYTVRDLLNLKQTGERLTMCNPANEAEIQACVDAGIDLLTLWDVHLDMAREIAPTHFAGTAMNWGQFATNDEIMRHAIDCMENGADMYFTNRSFEVVEMLARESIPVQVHMGLVPSLSHWSGGLRAFGRSAQEAMQIFDTFKRYENAGAFACEIECVAEDTLRLLNDRTSIVTISLGSGNAGDVIFLFMADICGEADAPPRHAHAFGDLGRLHRQMYCERVSALQAFQSEVRAKAFPYPDQSISMHDGELDKLHEALDKL</sequence>
<accession>A0ABZ2XPJ7</accession>
<comment type="similarity">
    <text evidence="1">Belongs to the PanB family.</text>
</comment>
<dbReference type="PANTHER" id="PTHR20881:SF0">
    <property type="entry name" value="3-METHYL-2-OXOBUTANOATE HYDROXYMETHYLTRANSFERASE"/>
    <property type="match status" value="1"/>
</dbReference>
<organism evidence="6 7">
    <name type="scientific">Aliisedimentitalea scapharcae</name>
    <dbReference type="NCBI Taxonomy" id="1524259"/>
    <lineage>
        <taxon>Bacteria</taxon>
        <taxon>Pseudomonadati</taxon>
        <taxon>Pseudomonadota</taxon>
        <taxon>Alphaproteobacteria</taxon>
        <taxon>Rhodobacterales</taxon>
        <taxon>Roseobacteraceae</taxon>
        <taxon>Aliisedimentitalea</taxon>
    </lineage>
</organism>
<gene>
    <name evidence="6" type="ORF">QEZ52_13540</name>
</gene>
<keyword evidence="4" id="KW-0566">Pantothenate biosynthesis</keyword>
<dbReference type="GO" id="GO:0003864">
    <property type="term" value="F:3-methyl-2-oxobutanoate hydroxymethyltransferase activity"/>
    <property type="evidence" value="ECO:0007669"/>
    <property type="project" value="UniProtKB-EC"/>
</dbReference>
<evidence type="ECO:0000256" key="4">
    <source>
        <dbReference type="ARBA" id="ARBA00022655"/>
    </source>
</evidence>
<proteinExistence type="inferred from homology"/>
<dbReference type="InterPro" id="IPR040442">
    <property type="entry name" value="Pyrv_kinase-like_dom_sf"/>
</dbReference>
<dbReference type="Pfam" id="PF02548">
    <property type="entry name" value="Pantoate_transf"/>
    <property type="match status" value="1"/>
</dbReference>
<dbReference type="Proteomes" id="UP001623232">
    <property type="component" value="Chromosome"/>
</dbReference>
<keyword evidence="7" id="KW-1185">Reference proteome</keyword>
<evidence type="ECO:0000256" key="5">
    <source>
        <dbReference type="ARBA" id="ARBA00022679"/>
    </source>
</evidence>
<dbReference type="EMBL" id="CP123584">
    <property type="protein sequence ID" value="WZK87628.1"/>
    <property type="molecule type" value="Genomic_DNA"/>
</dbReference>
<reference evidence="6 7" key="1">
    <citation type="submission" date="2023-04" db="EMBL/GenBank/DDBJ databases">
        <title>Complete genome sequence of Alisedimentitalea scapharcae.</title>
        <authorList>
            <person name="Rong J.-C."/>
            <person name="Yi M.-L."/>
            <person name="Zhao Q."/>
        </authorList>
    </citation>
    <scope>NUCLEOTIDE SEQUENCE [LARGE SCALE GENOMIC DNA]</scope>
    <source>
        <strain evidence="6 7">KCTC 42119</strain>
    </source>
</reference>
<evidence type="ECO:0000256" key="3">
    <source>
        <dbReference type="ARBA" id="ARBA00012618"/>
    </source>
</evidence>
<name>A0ABZ2XPJ7_9RHOB</name>
<dbReference type="InterPro" id="IPR003700">
    <property type="entry name" value="Pantoate_hydroxy_MeTrfase"/>
</dbReference>
<evidence type="ECO:0000313" key="6">
    <source>
        <dbReference type="EMBL" id="WZK87628.1"/>
    </source>
</evidence>
<comment type="subunit">
    <text evidence="2">Homodecamer; pentamer of dimers.</text>
</comment>
<evidence type="ECO:0000256" key="1">
    <source>
        <dbReference type="ARBA" id="ARBA00008676"/>
    </source>
</evidence>
<evidence type="ECO:0000313" key="7">
    <source>
        <dbReference type="Proteomes" id="UP001623232"/>
    </source>
</evidence>